<dbReference type="EMBL" id="JAHWGI010001090">
    <property type="protein sequence ID" value="KAK3922388.1"/>
    <property type="molecule type" value="Genomic_DNA"/>
</dbReference>
<dbReference type="GO" id="GO:0000447">
    <property type="term" value="P:endonucleolytic cleavage in ITS1 to separate SSU-rRNA from 5.8S rRNA and LSU-rRNA from tricistronic rRNA transcript (SSU-rRNA, 5.8S rRNA, LSU-rRNA)"/>
    <property type="evidence" value="ECO:0007669"/>
    <property type="project" value="TreeGrafter"/>
</dbReference>
<accession>A0AAE1HJP0</accession>
<dbReference type="Pfam" id="PF08584">
    <property type="entry name" value="Ribonuc_P_40"/>
    <property type="match status" value="1"/>
</dbReference>
<name>A0AAE1HJP0_9NEOP</name>
<reference evidence="1" key="1">
    <citation type="submission" date="2021-07" db="EMBL/GenBank/DDBJ databases">
        <authorList>
            <person name="Catto M.A."/>
            <person name="Jacobson A."/>
            <person name="Kennedy G."/>
            <person name="Labadie P."/>
            <person name="Hunt B.G."/>
            <person name="Srinivasan R."/>
        </authorList>
    </citation>
    <scope>NUCLEOTIDE SEQUENCE</scope>
    <source>
        <strain evidence="1">PL_HMW_Pooled</strain>
        <tissue evidence="1">Head</tissue>
    </source>
</reference>
<gene>
    <name evidence="1" type="ORF">KUF71_011857</name>
</gene>
<reference evidence="1" key="2">
    <citation type="journal article" date="2023" name="BMC Genomics">
        <title>Pest status, molecular evolution, and epigenetic factors derived from the genome assembly of Frankliniella fusca, a thysanopteran phytovirus vector.</title>
        <authorList>
            <person name="Catto M.A."/>
            <person name="Labadie P.E."/>
            <person name="Jacobson A.L."/>
            <person name="Kennedy G.G."/>
            <person name="Srinivasan R."/>
            <person name="Hunt B.G."/>
        </authorList>
    </citation>
    <scope>NUCLEOTIDE SEQUENCE</scope>
    <source>
        <strain evidence="1">PL_HMW_Pooled</strain>
    </source>
</reference>
<protein>
    <submittedName>
        <fullName evidence="1">Ribonuclease P protein subunit p40</fullName>
    </submittedName>
</protein>
<dbReference type="GO" id="GO:0000171">
    <property type="term" value="F:ribonuclease MRP activity"/>
    <property type="evidence" value="ECO:0007669"/>
    <property type="project" value="TreeGrafter"/>
</dbReference>
<keyword evidence="2" id="KW-1185">Reference proteome</keyword>
<evidence type="ECO:0000313" key="2">
    <source>
        <dbReference type="Proteomes" id="UP001219518"/>
    </source>
</evidence>
<dbReference type="GO" id="GO:0030681">
    <property type="term" value="C:multimeric ribonuclease P complex"/>
    <property type="evidence" value="ECO:0007669"/>
    <property type="project" value="TreeGrafter"/>
</dbReference>
<proteinExistence type="predicted"/>
<dbReference type="GO" id="GO:0000172">
    <property type="term" value="C:ribonuclease MRP complex"/>
    <property type="evidence" value="ECO:0007669"/>
    <property type="project" value="TreeGrafter"/>
</dbReference>
<dbReference type="GO" id="GO:0004526">
    <property type="term" value="F:ribonuclease P activity"/>
    <property type="evidence" value="ECO:0007669"/>
    <property type="project" value="TreeGrafter"/>
</dbReference>
<sequence length="219" mass="24985">MGHKNVFVSVDLTASHFIPGKKNYERAYNAMKNCLQSFNIILSWDPPDGKICPSSVASYLCAKGINVEVCKPKCTQRREFNVAVPQLYPAEKECDIHEMMEWLGTFSLNIQRPENDFLSSYLDPEDTLECGQVAFLSWEGLFTASQLLHLFESLREYFSDREGIPWVSLYVQGFADIPVSWNSRPHVFYTDGDNSYTIILKPVNAITIISHISNNKMIK</sequence>
<dbReference type="GO" id="GO:0001682">
    <property type="term" value="P:tRNA 5'-leader removal"/>
    <property type="evidence" value="ECO:0007669"/>
    <property type="project" value="InterPro"/>
</dbReference>
<dbReference type="PANTHER" id="PTHR15396">
    <property type="entry name" value="RIBONUCLEASE P PROTEIN SUBUNIT P40"/>
    <property type="match status" value="1"/>
</dbReference>
<dbReference type="InterPro" id="IPR013893">
    <property type="entry name" value="RNase_P_Rpp40"/>
</dbReference>
<organism evidence="1 2">
    <name type="scientific">Frankliniella fusca</name>
    <dbReference type="NCBI Taxonomy" id="407009"/>
    <lineage>
        <taxon>Eukaryota</taxon>
        <taxon>Metazoa</taxon>
        <taxon>Ecdysozoa</taxon>
        <taxon>Arthropoda</taxon>
        <taxon>Hexapoda</taxon>
        <taxon>Insecta</taxon>
        <taxon>Pterygota</taxon>
        <taxon>Neoptera</taxon>
        <taxon>Paraneoptera</taxon>
        <taxon>Thysanoptera</taxon>
        <taxon>Terebrantia</taxon>
        <taxon>Thripoidea</taxon>
        <taxon>Thripidae</taxon>
        <taxon>Frankliniella</taxon>
    </lineage>
</organism>
<evidence type="ECO:0000313" key="1">
    <source>
        <dbReference type="EMBL" id="KAK3922388.1"/>
    </source>
</evidence>
<comment type="caution">
    <text evidence="1">The sequence shown here is derived from an EMBL/GenBank/DDBJ whole genome shotgun (WGS) entry which is preliminary data.</text>
</comment>
<dbReference type="Proteomes" id="UP001219518">
    <property type="component" value="Unassembled WGS sequence"/>
</dbReference>
<dbReference type="AlphaFoldDB" id="A0AAE1HJP0"/>
<dbReference type="PANTHER" id="PTHR15396:SF1">
    <property type="entry name" value="RIBONUCLEASE P PROTEIN SUBUNIT P40"/>
    <property type="match status" value="1"/>
</dbReference>